<dbReference type="OrthoDB" id="25503at2759"/>
<proteinExistence type="predicted"/>
<dbReference type="InterPro" id="IPR003877">
    <property type="entry name" value="SPRY_dom"/>
</dbReference>
<dbReference type="SMART" id="SM00757">
    <property type="entry name" value="CRA"/>
    <property type="match status" value="1"/>
</dbReference>
<dbReference type="Pfam" id="PF10607">
    <property type="entry name" value="CTLH"/>
    <property type="match status" value="1"/>
</dbReference>
<dbReference type="SUPFAM" id="SSF49899">
    <property type="entry name" value="Concanavalin A-like lectins/glucanases"/>
    <property type="match status" value="1"/>
</dbReference>
<keyword evidence="5" id="KW-1185">Reference proteome</keyword>
<evidence type="ECO:0008006" key="6">
    <source>
        <dbReference type="Google" id="ProtNLM"/>
    </source>
</evidence>
<dbReference type="SMART" id="SM00668">
    <property type="entry name" value="CTLH"/>
    <property type="match status" value="1"/>
</dbReference>
<dbReference type="PROSITE" id="PS51257">
    <property type="entry name" value="PROKAR_LIPOPROTEIN"/>
    <property type="match status" value="1"/>
</dbReference>
<evidence type="ECO:0000256" key="1">
    <source>
        <dbReference type="SAM" id="Phobius"/>
    </source>
</evidence>
<feature type="domain" description="CTLH" evidence="3">
    <location>
        <begin position="965"/>
        <end position="1023"/>
    </location>
</feature>
<gene>
    <name evidence="4" type="ORF">FH972_012932</name>
</gene>
<dbReference type="PROSITE" id="PS50897">
    <property type="entry name" value="CTLH"/>
    <property type="match status" value="1"/>
</dbReference>
<feature type="transmembrane region" description="Helical" evidence="1">
    <location>
        <begin position="155"/>
        <end position="173"/>
    </location>
</feature>
<feature type="domain" description="B30.2/SPRY" evidence="2">
    <location>
        <begin position="700"/>
        <end position="889"/>
    </location>
</feature>
<feature type="transmembrane region" description="Helical" evidence="1">
    <location>
        <begin position="20"/>
        <end position="40"/>
    </location>
</feature>
<evidence type="ECO:0000313" key="5">
    <source>
        <dbReference type="Proteomes" id="UP000327013"/>
    </source>
</evidence>
<dbReference type="Pfam" id="PF00622">
    <property type="entry name" value="SPRY"/>
    <property type="match status" value="1"/>
</dbReference>
<dbReference type="PANTHER" id="PTHR35307:SF3">
    <property type="entry name" value="DUF4220 DOMAIN-CONTAINING PROTEIN"/>
    <property type="match status" value="1"/>
</dbReference>
<dbReference type="InterPro" id="IPR043136">
    <property type="entry name" value="B30.2/SPRY_sf"/>
</dbReference>
<dbReference type="PROSITE" id="PS50188">
    <property type="entry name" value="B302_SPRY"/>
    <property type="match status" value="1"/>
</dbReference>
<dbReference type="InterPro" id="IPR006595">
    <property type="entry name" value="CTLH_C"/>
</dbReference>
<accession>A0A5N6R8J1</accession>
<dbReference type="InterPro" id="IPR024964">
    <property type="entry name" value="CTLH/CRA"/>
</dbReference>
<evidence type="ECO:0000313" key="4">
    <source>
        <dbReference type="EMBL" id="KAE8056138.1"/>
    </source>
</evidence>
<feature type="transmembrane region" description="Helical" evidence="1">
    <location>
        <begin position="320"/>
        <end position="344"/>
    </location>
</feature>
<keyword evidence="1" id="KW-0472">Membrane</keyword>
<evidence type="ECO:0000259" key="2">
    <source>
        <dbReference type="PROSITE" id="PS50188"/>
    </source>
</evidence>
<dbReference type="InterPro" id="IPR001870">
    <property type="entry name" value="B30.2/SPRY"/>
</dbReference>
<dbReference type="FunFam" id="2.60.120.920:FF:000092">
    <property type="entry name" value="Ran-binding protein M homolog"/>
    <property type="match status" value="1"/>
</dbReference>
<feature type="transmembrane region" description="Helical" evidence="1">
    <location>
        <begin position="52"/>
        <end position="73"/>
    </location>
</feature>
<protein>
    <recommendedName>
        <fullName evidence="6">B30.2/SPRY domain-containing protein</fullName>
    </recommendedName>
</protein>
<dbReference type="Gene3D" id="2.60.120.920">
    <property type="match status" value="1"/>
</dbReference>
<dbReference type="CDD" id="cd12885">
    <property type="entry name" value="SPRY_RanBP_like"/>
    <property type="match status" value="1"/>
</dbReference>
<dbReference type="SMART" id="SM00449">
    <property type="entry name" value="SPRY"/>
    <property type="match status" value="1"/>
</dbReference>
<dbReference type="InterPro" id="IPR013144">
    <property type="entry name" value="CRA_dom"/>
</dbReference>
<reference evidence="4 5" key="1">
    <citation type="submission" date="2019-06" db="EMBL/GenBank/DDBJ databases">
        <title>A chromosomal-level reference genome of Carpinus fangiana (Coryloideae, Betulaceae).</title>
        <authorList>
            <person name="Yang X."/>
            <person name="Wang Z."/>
            <person name="Zhang L."/>
            <person name="Hao G."/>
            <person name="Liu J."/>
            <person name="Yang Y."/>
        </authorList>
    </citation>
    <scope>NUCLEOTIDE SEQUENCE [LARGE SCALE GENOMIC DNA]</scope>
    <source>
        <strain evidence="4">Cfa_2016G</strain>
        <tissue evidence="4">Leaf</tissue>
    </source>
</reference>
<dbReference type="InterPro" id="IPR044736">
    <property type="entry name" value="Gid1/RanBPM/SPLA_SPRY"/>
</dbReference>
<keyword evidence="1" id="KW-1133">Transmembrane helix</keyword>
<dbReference type="EMBL" id="CM017325">
    <property type="protein sequence ID" value="KAE8056138.1"/>
    <property type="molecule type" value="Genomic_DNA"/>
</dbReference>
<dbReference type="InterPro" id="IPR006594">
    <property type="entry name" value="LisH"/>
</dbReference>
<dbReference type="PROSITE" id="PS50896">
    <property type="entry name" value="LISH"/>
    <property type="match status" value="1"/>
</dbReference>
<name>A0A5N6R8J1_9ROSI</name>
<sequence>MGKIGCNNDGNLDNTKFNQPMPWIGIYVAAASLACLVGMAADAIHGIRNRKFWFPCKFSSLNATSLTLLAVAIKLSVDLNTSMPGRHDQLAKLSSTVFMCTVIGNSMPYLGTMENKEMFMNIIALGILVITVIVNVCIQLSTGVIYIFWKEHASILFIMLVLLLILSFSALTVPTTKQYLEHKFNKKYELALKEGSNDNLREDIMKYWMMSHTCSPQFVMARSVTCTASGAFCLLSAATLAEAMLRSYFMPWSYGSSPSITVALNDEIKAPDTKNLRRYWVQSLVEMKECPLILGRIRSQHYRKLAHDGKKRFLNLCIRVQMGIVIMSKLICFISIFSVTQILLCCNYCKELKKKFEFNKSVSNTDQSAFESQPCPKLDLSRFVLHLEGEDELVGLMMKCNSDPTDHWIRQELLEMSTQGFKGVGEFDSNQVPSLDSEEPPNCWALPVVTLTSIAVALPNISPGLIKSLICSVNEGLMYARLIDDLDAKGDLTNIRRAAEVVWLRVELYHKWLDVDLHKLSLQGKTMKETLQTLADAAKSRLVEFHKEQNTPQCLMRRASKWPIKILAANSMYRITQTMLLKSESIDNQMSEKLYEAVAVMISDILGACLTNIHRHVSMKCLCSAIEEREESVRNAVSILGKTERIMKLLEKKALPSLDHRQCQMTCIDEWRSLYMQKKKPLPFVPSPPESEIDSSKSECQSNPILKILTLDLRFHHFQFLDLNTINSSGGFLVVSTDKLSVKYTSEDLHGHDVGVVQASKPVPVKRLVYYFEIFVKDAGAKGQIAIGFTPDSFKMRRQPGWEANSCGYHGDDGMLYRGQGKGETFGPTFTANDIVGAGINYASQEFFFTKNGAVVGTVYKDMKGPLFPTVAVHSRNEEVHVNFGQKPFAFDLEDFEKQERMKQQTTIEKISLMPNVSYGIVRSYLLHYGYEDTLNSFDMASKTTVPPVYMAQENGFSEQDITYALNQRKTLRQLIKRGEIDAALGKLRDWYPQIVQDDKSATCFLLHCQKFIELVRVGALEEAVKYGRIELAKFFGMSGFEDLVQDCVALLAYEQPRESSVGYLLEESQREVVADTVNAMILSTNPNLKDSHGFLQSCLERLLRQLTACCLERRSLNGDQGEAFRLRRELNASKTYKC</sequence>
<dbReference type="InterPro" id="IPR013320">
    <property type="entry name" value="ConA-like_dom_sf"/>
</dbReference>
<dbReference type="Proteomes" id="UP000327013">
    <property type="component" value="Chromosome 5"/>
</dbReference>
<feature type="transmembrane region" description="Helical" evidence="1">
    <location>
        <begin position="93"/>
        <end position="110"/>
    </location>
</feature>
<keyword evidence="1" id="KW-0812">Transmembrane</keyword>
<dbReference type="AlphaFoldDB" id="A0A5N6R8J1"/>
<organism evidence="4 5">
    <name type="scientific">Carpinus fangiana</name>
    <dbReference type="NCBI Taxonomy" id="176857"/>
    <lineage>
        <taxon>Eukaryota</taxon>
        <taxon>Viridiplantae</taxon>
        <taxon>Streptophyta</taxon>
        <taxon>Embryophyta</taxon>
        <taxon>Tracheophyta</taxon>
        <taxon>Spermatophyta</taxon>
        <taxon>Magnoliopsida</taxon>
        <taxon>eudicotyledons</taxon>
        <taxon>Gunneridae</taxon>
        <taxon>Pentapetalae</taxon>
        <taxon>rosids</taxon>
        <taxon>fabids</taxon>
        <taxon>Fagales</taxon>
        <taxon>Betulaceae</taxon>
        <taxon>Carpinus</taxon>
    </lineage>
</organism>
<evidence type="ECO:0000259" key="3">
    <source>
        <dbReference type="PROSITE" id="PS50897"/>
    </source>
</evidence>
<feature type="transmembrane region" description="Helical" evidence="1">
    <location>
        <begin position="122"/>
        <end position="149"/>
    </location>
</feature>
<dbReference type="PANTHER" id="PTHR35307">
    <property type="entry name" value="PROTEIN, PUTATIVE-RELATED"/>
    <property type="match status" value="1"/>
</dbReference>